<dbReference type="InterPro" id="IPR050747">
    <property type="entry name" value="Mitochondrial_chaperone_BCS1"/>
</dbReference>
<keyword evidence="4 12" id="KW-0547">Nucleotide-binding</keyword>
<dbReference type="EMBL" id="CP054538">
    <property type="protein sequence ID" value="QSL65593.1"/>
    <property type="molecule type" value="Genomic_DNA"/>
</dbReference>
<dbReference type="SMART" id="SM01024">
    <property type="entry name" value="BCS1_N"/>
    <property type="match status" value="1"/>
</dbReference>
<feature type="domain" description="BCS1 N-terminal" evidence="14">
    <location>
        <begin position="51"/>
        <end position="221"/>
    </location>
</feature>
<accession>A0A899FYC3</accession>
<comment type="catalytic activity">
    <reaction evidence="11">
        <text>ATP + H2O = ADP + phosphate + H(+)</text>
        <dbReference type="Rhea" id="RHEA:13065"/>
        <dbReference type="ChEBI" id="CHEBI:15377"/>
        <dbReference type="ChEBI" id="CHEBI:15378"/>
        <dbReference type="ChEBI" id="CHEBI:30616"/>
        <dbReference type="ChEBI" id="CHEBI:43474"/>
        <dbReference type="ChEBI" id="CHEBI:456216"/>
    </reaction>
    <physiologicalReaction direction="left-to-right" evidence="11">
        <dbReference type="Rhea" id="RHEA:13066"/>
    </physiologicalReaction>
</comment>
<evidence type="ECO:0000256" key="6">
    <source>
        <dbReference type="ARBA" id="ARBA00022801"/>
    </source>
</evidence>
<dbReference type="InterPro" id="IPR003959">
    <property type="entry name" value="ATPase_AAA_core"/>
</dbReference>
<feature type="domain" description="AAA+ ATPase" evidence="13">
    <location>
        <begin position="252"/>
        <end position="383"/>
    </location>
</feature>
<dbReference type="InterPro" id="IPR014851">
    <property type="entry name" value="BCS1_N"/>
</dbReference>
<evidence type="ECO:0000256" key="11">
    <source>
        <dbReference type="ARBA" id="ARBA00048778"/>
    </source>
</evidence>
<evidence type="ECO:0000259" key="13">
    <source>
        <dbReference type="SMART" id="SM00382"/>
    </source>
</evidence>
<dbReference type="Gene3D" id="3.40.50.300">
    <property type="entry name" value="P-loop containing nucleotide triphosphate hydrolases"/>
    <property type="match status" value="1"/>
</dbReference>
<proteinExistence type="inferred from homology"/>
<dbReference type="Pfam" id="PF25426">
    <property type="entry name" value="AAA_lid_BCS1"/>
    <property type="match status" value="1"/>
</dbReference>
<sequence>MIESTVDVENDNPIIEEKVKFRKKNSLISTIFNENHEKKDANESSKGLGLMGLGTGLALFRHGIIQSMHLAKRYFTVSLEIPSKDKSYLWVLHWISSQKSARRMHQLSVETMYKQHDNGSSSTTFSLIPGHGKHFFKYKNVWIQFYRERDGKMVDLSTGSPWETITLTTLFEDREIFNELLRDARNLAMKMQQGKTVIYTSWGSEWRPFGQPRRRRILESVILDKNVKEQIINDIKDFLNSGDWYSQRGIPYRRGYLFYGPPGTGKTSFIQSIAGELEYNICLLNLSEKGLTDDRLNFLLSNVPTRSIILLEDVDSAFSKREQTEEHGFRNNITFSGFLNVLDGVASAEDRIIFMTTNHLDQLDSALIRPGRVDVLKYFGLATDYQIQTMFLRFYKNKNKEADIFLEKIRATGVPVSTAALQGLFIYSKGDPQRAIEMIHLLNEIS</sequence>
<keyword evidence="3" id="KW-0812">Transmembrane</keyword>
<dbReference type="SMART" id="SM00382">
    <property type="entry name" value="AAA"/>
    <property type="match status" value="1"/>
</dbReference>
<evidence type="ECO:0000256" key="1">
    <source>
        <dbReference type="ARBA" id="ARBA00004434"/>
    </source>
</evidence>
<evidence type="ECO:0000256" key="7">
    <source>
        <dbReference type="ARBA" id="ARBA00022840"/>
    </source>
</evidence>
<evidence type="ECO:0000256" key="8">
    <source>
        <dbReference type="ARBA" id="ARBA00022989"/>
    </source>
</evidence>
<dbReference type="CDD" id="cd19510">
    <property type="entry name" value="RecA-like_BCS1"/>
    <property type="match status" value="1"/>
</dbReference>
<evidence type="ECO:0000256" key="4">
    <source>
        <dbReference type="ARBA" id="ARBA00022741"/>
    </source>
</evidence>
<dbReference type="OrthoDB" id="10251412at2759"/>
<comment type="similarity">
    <text evidence="2">Belongs to the AAA ATPase family. BCS1 subfamily.</text>
</comment>
<evidence type="ECO:0000313" key="15">
    <source>
        <dbReference type="EMBL" id="QSL65593.1"/>
    </source>
</evidence>
<keyword evidence="16" id="KW-1185">Reference proteome</keyword>
<dbReference type="Pfam" id="PF08740">
    <property type="entry name" value="BCS1_N"/>
    <property type="match status" value="1"/>
</dbReference>
<dbReference type="PROSITE" id="PS00674">
    <property type="entry name" value="AAA"/>
    <property type="match status" value="1"/>
</dbReference>
<reference evidence="15" key="1">
    <citation type="submission" date="2020-06" db="EMBL/GenBank/DDBJ databases">
        <title>Genomes of multiple members of Pneumocystis genus reveal paths to human pathogen Pneumocystis jirovecii.</title>
        <authorList>
            <person name="Cisse O.H."/>
            <person name="Ma L."/>
            <person name="Dekker J."/>
            <person name="Khil P."/>
            <person name="Jo J."/>
            <person name="Brenchley J."/>
            <person name="Blair R."/>
            <person name="Pahar B."/>
            <person name="Chabe M."/>
            <person name="Van Rompay K.A."/>
            <person name="Keesler R."/>
            <person name="Sukura A."/>
            <person name="Hirsch V."/>
            <person name="Kutty G."/>
            <person name="Liu Y."/>
            <person name="Peng L."/>
            <person name="Chen J."/>
            <person name="Song J."/>
            <person name="Weissenbacher-Lang C."/>
            <person name="Xu J."/>
            <person name="Upham N.S."/>
            <person name="Stajich J.E."/>
            <person name="Cuomo C.A."/>
            <person name="Cushion M.T."/>
            <person name="Kovacs J.A."/>
        </authorList>
    </citation>
    <scope>NUCLEOTIDE SEQUENCE</scope>
    <source>
        <strain evidence="15">2A</strain>
    </source>
</reference>
<evidence type="ECO:0000256" key="9">
    <source>
        <dbReference type="ARBA" id="ARBA00023128"/>
    </source>
</evidence>
<keyword evidence="7 12" id="KW-0067">ATP-binding</keyword>
<protein>
    <recommendedName>
        <fullName evidence="17">Mitochondrial chaperone BCS1</fullName>
    </recommendedName>
</protein>
<keyword evidence="9" id="KW-0496">Mitochondrion</keyword>
<dbReference type="GO" id="GO:0005743">
    <property type="term" value="C:mitochondrial inner membrane"/>
    <property type="evidence" value="ECO:0007669"/>
    <property type="project" value="UniProtKB-SubCell"/>
</dbReference>
<dbReference type="Pfam" id="PF00004">
    <property type="entry name" value="AAA"/>
    <property type="match status" value="1"/>
</dbReference>
<dbReference type="SUPFAM" id="SSF52540">
    <property type="entry name" value="P-loop containing nucleoside triphosphate hydrolases"/>
    <property type="match status" value="1"/>
</dbReference>
<comment type="subcellular location">
    <subcellularLocation>
        <location evidence="1">Mitochondrion inner membrane</location>
        <topology evidence="1">Single-pass membrane protein</topology>
    </subcellularLocation>
</comment>
<keyword evidence="5" id="KW-0999">Mitochondrion inner membrane</keyword>
<dbReference type="GO" id="GO:0016887">
    <property type="term" value="F:ATP hydrolysis activity"/>
    <property type="evidence" value="ECO:0007669"/>
    <property type="project" value="InterPro"/>
</dbReference>
<dbReference type="AlphaFoldDB" id="A0A899FYC3"/>
<evidence type="ECO:0000259" key="14">
    <source>
        <dbReference type="SMART" id="SM01024"/>
    </source>
</evidence>
<dbReference type="InterPro" id="IPR003960">
    <property type="entry name" value="ATPase_AAA_CS"/>
</dbReference>
<gene>
    <name evidence="15" type="ORF">MERGE_002906</name>
</gene>
<dbReference type="GO" id="GO:0005524">
    <property type="term" value="F:ATP binding"/>
    <property type="evidence" value="ECO:0007669"/>
    <property type="project" value="UniProtKB-KW"/>
</dbReference>
<keyword evidence="6" id="KW-0378">Hydrolase</keyword>
<evidence type="ECO:0000256" key="10">
    <source>
        <dbReference type="ARBA" id="ARBA00023136"/>
    </source>
</evidence>
<evidence type="ECO:0008006" key="17">
    <source>
        <dbReference type="Google" id="ProtNLM"/>
    </source>
</evidence>
<evidence type="ECO:0000256" key="5">
    <source>
        <dbReference type="ARBA" id="ARBA00022792"/>
    </source>
</evidence>
<dbReference type="InterPro" id="IPR027417">
    <property type="entry name" value="P-loop_NTPase"/>
</dbReference>
<organism evidence="15 16">
    <name type="scientific">Pneumocystis wakefieldiae</name>
    <dbReference type="NCBI Taxonomy" id="38082"/>
    <lineage>
        <taxon>Eukaryota</taxon>
        <taxon>Fungi</taxon>
        <taxon>Dikarya</taxon>
        <taxon>Ascomycota</taxon>
        <taxon>Taphrinomycotina</taxon>
        <taxon>Pneumocystomycetes</taxon>
        <taxon>Pneumocystaceae</taxon>
        <taxon>Pneumocystis</taxon>
    </lineage>
</organism>
<name>A0A899FYC3_9ASCO</name>
<dbReference type="GO" id="GO:0034551">
    <property type="term" value="P:mitochondrial respiratory chain complex III assembly"/>
    <property type="evidence" value="ECO:0007669"/>
    <property type="project" value="UniProtKB-ARBA"/>
</dbReference>
<evidence type="ECO:0000313" key="16">
    <source>
        <dbReference type="Proteomes" id="UP000663699"/>
    </source>
</evidence>
<dbReference type="InterPro" id="IPR057495">
    <property type="entry name" value="AAA_lid_BCS1"/>
</dbReference>
<evidence type="ECO:0000256" key="12">
    <source>
        <dbReference type="RuleBase" id="RU003651"/>
    </source>
</evidence>
<dbReference type="Proteomes" id="UP000663699">
    <property type="component" value="Chromosome 7"/>
</dbReference>
<dbReference type="PANTHER" id="PTHR23070">
    <property type="entry name" value="BCS1 AAA-TYPE ATPASE"/>
    <property type="match status" value="1"/>
</dbReference>
<dbReference type="FunFam" id="3.40.50.300:FF:000768">
    <property type="entry name" value="Probable mitochondrial chaperone bcs1"/>
    <property type="match status" value="1"/>
</dbReference>
<dbReference type="InterPro" id="IPR003593">
    <property type="entry name" value="AAA+_ATPase"/>
</dbReference>
<keyword evidence="10" id="KW-0472">Membrane</keyword>
<evidence type="ECO:0000256" key="3">
    <source>
        <dbReference type="ARBA" id="ARBA00022692"/>
    </source>
</evidence>
<evidence type="ECO:0000256" key="2">
    <source>
        <dbReference type="ARBA" id="ARBA00007448"/>
    </source>
</evidence>
<keyword evidence="8" id="KW-1133">Transmembrane helix</keyword>